<dbReference type="Proteomes" id="UP001201163">
    <property type="component" value="Unassembled WGS sequence"/>
</dbReference>
<dbReference type="AlphaFoldDB" id="A0AAD4LEL1"/>
<keyword evidence="9" id="KW-0408">Iron</keyword>
<comment type="subcellular location">
    <subcellularLocation>
        <location evidence="1">Cell membrane</location>
        <topology evidence="1">Lipid-anchor</topology>
        <topology evidence="1">GPI-anchor</topology>
    </subcellularLocation>
    <subcellularLocation>
        <location evidence="2">Secreted</location>
    </subcellularLocation>
</comment>
<keyword evidence="8 15" id="KW-0732">Signal</keyword>
<proteinExistence type="inferred from homology"/>
<sequence length="187" mass="18288">MLTFRPTASGSLIGFLALTFLSQYIPGSQAQSPLPACASPCVTASIPTSGCSSANNTCICESNPFLVAFSACINESCSSDDIQQALTFYSIACAGEGPGFSIPATESSTTVSGSSSSGIPTLSSSVSTTSTTSSSKPTSSKTTTGTSTTSTPSSSSSPTNAAASLSGHAHAAVLMAGGIGALVAVAM</sequence>
<reference evidence="17" key="1">
    <citation type="submission" date="2022-01" db="EMBL/GenBank/DDBJ databases">
        <title>Comparative genomics reveals a dynamic genome evolution in the ectomycorrhizal milk-cap (Lactarius) mushrooms.</title>
        <authorList>
            <consortium name="DOE Joint Genome Institute"/>
            <person name="Lebreton A."/>
            <person name="Tang N."/>
            <person name="Kuo A."/>
            <person name="LaButti K."/>
            <person name="Drula E."/>
            <person name="Barry K."/>
            <person name="Clum A."/>
            <person name="Lipzen A."/>
            <person name="Mousain D."/>
            <person name="Ng V."/>
            <person name="Wang R."/>
            <person name="Wang X."/>
            <person name="Dai Y."/>
            <person name="Henrissat B."/>
            <person name="Grigoriev I.V."/>
            <person name="Guerin-Laguette A."/>
            <person name="Yu F."/>
            <person name="Martin F.M."/>
        </authorList>
    </citation>
    <scope>NUCLEOTIDE SEQUENCE</scope>
    <source>
        <strain evidence="17">QP</strain>
    </source>
</reference>
<dbReference type="PANTHER" id="PTHR37928:SF2">
    <property type="entry name" value="GPI ANCHORED CFEM DOMAIN PROTEIN (AFU_ORTHOLOGUE AFUA_6G10580)"/>
    <property type="match status" value="1"/>
</dbReference>
<keyword evidence="18" id="KW-1185">Reference proteome</keyword>
<dbReference type="InterPro" id="IPR008427">
    <property type="entry name" value="Extracellular_membr_CFEM_dom"/>
</dbReference>
<evidence type="ECO:0000256" key="13">
    <source>
        <dbReference type="ARBA" id="ARBA00023288"/>
    </source>
</evidence>
<dbReference type="GO" id="GO:0046872">
    <property type="term" value="F:metal ion binding"/>
    <property type="evidence" value="ECO:0007669"/>
    <property type="project" value="UniProtKB-KW"/>
</dbReference>
<feature type="compositionally biased region" description="Low complexity" evidence="14">
    <location>
        <begin position="105"/>
        <end position="162"/>
    </location>
</feature>
<dbReference type="EMBL" id="JAKELL010000062">
    <property type="protein sequence ID" value="KAH8985524.1"/>
    <property type="molecule type" value="Genomic_DNA"/>
</dbReference>
<evidence type="ECO:0000256" key="1">
    <source>
        <dbReference type="ARBA" id="ARBA00004609"/>
    </source>
</evidence>
<comment type="similarity">
    <text evidence="3">Belongs to the RBT5 family.</text>
</comment>
<keyword evidence="6" id="KW-0349">Heme</keyword>
<keyword evidence="12" id="KW-0325">Glycoprotein</keyword>
<keyword evidence="11" id="KW-1015">Disulfide bond</keyword>
<evidence type="ECO:0000256" key="12">
    <source>
        <dbReference type="ARBA" id="ARBA00023180"/>
    </source>
</evidence>
<keyword evidence="4" id="KW-1003">Cell membrane</keyword>
<evidence type="ECO:0000256" key="3">
    <source>
        <dbReference type="ARBA" id="ARBA00010031"/>
    </source>
</evidence>
<keyword evidence="13" id="KW-0449">Lipoprotein</keyword>
<dbReference type="InterPro" id="IPR051735">
    <property type="entry name" value="CFEM_domain"/>
</dbReference>
<feature type="signal peptide" evidence="15">
    <location>
        <begin position="1"/>
        <end position="30"/>
    </location>
</feature>
<protein>
    <recommendedName>
        <fullName evidence="16">CFEM domain-containing protein</fullName>
    </recommendedName>
</protein>
<evidence type="ECO:0000256" key="9">
    <source>
        <dbReference type="ARBA" id="ARBA00023004"/>
    </source>
</evidence>
<evidence type="ECO:0000256" key="15">
    <source>
        <dbReference type="SAM" id="SignalP"/>
    </source>
</evidence>
<evidence type="ECO:0000313" key="17">
    <source>
        <dbReference type="EMBL" id="KAH8985524.1"/>
    </source>
</evidence>
<accession>A0AAD4LEL1</accession>
<evidence type="ECO:0000259" key="16">
    <source>
        <dbReference type="PROSITE" id="PS52012"/>
    </source>
</evidence>
<evidence type="ECO:0000256" key="10">
    <source>
        <dbReference type="ARBA" id="ARBA00023136"/>
    </source>
</evidence>
<evidence type="ECO:0000256" key="14">
    <source>
        <dbReference type="SAM" id="MobiDB-lite"/>
    </source>
</evidence>
<evidence type="ECO:0000256" key="7">
    <source>
        <dbReference type="ARBA" id="ARBA00022723"/>
    </source>
</evidence>
<keyword evidence="7" id="KW-0479">Metal-binding</keyword>
<dbReference type="GO" id="GO:0005886">
    <property type="term" value="C:plasma membrane"/>
    <property type="evidence" value="ECO:0007669"/>
    <property type="project" value="UniProtKB-SubCell"/>
</dbReference>
<dbReference type="Pfam" id="PF05730">
    <property type="entry name" value="CFEM"/>
    <property type="match status" value="1"/>
</dbReference>
<evidence type="ECO:0000256" key="8">
    <source>
        <dbReference type="ARBA" id="ARBA00022729"/>
    </source>
</evidence>
<comment type="caution">
    <text evidence="17">The sequence shown here is derived from an EMBL/GenBank/DDBJ whole genome shotgun (WGS) entry which is preliminary data.</text>
</comment>
<keyword evidence="5" id="KW-0964">Secreted</keyword>
<dbReference type="PROSITE" id="PS52012">
    <property type="entry name" value="CFEM"/>
    <property type="match status" value="1"/>
</dbReference>
<evidence type="ECO:0000313" key="18">
    <source>
        <dbReference type="Proteomes" id="UP001201163"/>
    </source>
</evidence>
<feature type="domain" description="CFEM" evidence="16">
    <location>
        <begin position="10"/>
        <end position="117"/>
    </location>
</feature>
<evidence type="ECO:0000256" key="4">
    <source>
        <dbReference type="ARBA" id="ARBA00022475"/>
    </source>
</evidence>
<evidence type="ECO:0000256" key="2">
    <source>
        <dbReference type="ARBA" id="ARBA00004613"/>
    </source>
</evidence>
<evidence type="ECO:0000256" key="5">
    <source>
        <dbReference type="ARBA" id="ARBA00022525"/>
    </source>
</evidence>
<feature type="region of interest" description="Disordered" evidence="14">
    <location>
        <begin position="104"/>
        <end position="162"/>
    </location>
</feature>
<dbReference type="PANTHER" id="PTHR37928">
    <property type="entry name" value="CFEM DOMAIN PROTEIN (AFU_ORTHOLOGUE AFUA_6G14090)"/>
    <property type="match status" value="1"/>
</dbReference>
<evidence type="ECO:0000256" key="11">
    <source>
        <dbReference type="ARBA" id="ARBA00023157"/>
    </source>
</evidence>
<feature type="chain" id="PRO_5041940728" description="CFEM domain-containing protein" evidence="15">
    <location>
        <begin position="31"/>
        <end position="187"/>
    </location>
</feature>
<gene>
    <name evidence="17" type="ORF">EDB92DRAFT_1350540</name>
</gene>
<evidence type="ECO:0000256" key="6">
    <source>
        <dbReference type="ARBA" id="ARBA00022617"/>
    </source>
</evidence>
<organism evidence="17 18">
    <name type="scientific">Lactarius akahatsu</name>
    <dbReference type="NCBI Taxonomy" id="416441"/>
    <lineage>
        <taxon>Eukaryota</taxon>
        <taxon>Fungi</taxon>
        <taxon>Dikarya</taxon>
        <taxon>Basidiomycota</taxon>
        <taxon>Agaricomycotina</taxon>
        <taxon>Agaricomycetes</taxon>
        <taxon>Russulales</taxon>
        <taxon>Russulaceae</taxon>
        <taxon>Lactarius</taxon>
    </lineage>
</organism>
<name>A0AAD4LEL1_9AGAM</name>
<keyword evidence="10" id="KW-0472">Membrane</keyword>
<dbReference type="SMART" id="SM00747">
    <property type="entry name" value="CFEM"/>
    <property type="match status" value="1"/>
</dbReference>
<dbReference type="GO" id="GO:0005576">
    <property type="term" value="C:extracellular region"/>
    <property type="evidence" value="ECO:0007669"/>
    <property type="project" value="UniProtKB-SubCell"/>
</dbReference>